<organism evidence="2 3">
    <name type="scientific">Alternaria alternata</name>
    <name type="common">Alternaria rot fungus</name>
    <name type="synonym">Torula alternata</name>
    <dbReference type="NCBI Taxonomy" id="5599"/>
    <lineage>
        <taxon>Eukaryota</taxon>
        <taxon>Fungi</taxon>
        <taxon>Dikarya</taxon>
        <taxon>Ascomycota</taxon>
        <taxon>Pezizomycotina</taxon>
        <taxon>Dothideomycetes</taxon>
        <taxon>Pleosporomycetidae</taxon>
        <taxon>Pleosporales</taxon>
        <taxon>Pleosporineae</taxon>
        <taxon>Pleosporaceae</taxon>
        <taxon>Alternaria</taxon>
        <taxon>Alternaria sect. Alternaria</taxon>
        <taxon>Alternaria alternata complex</taxon>
    </lineage>
</organism>
<feature type="region of interest" description="Disordered" evidence="1">
    <location>
        <begin position="1"/>
        <end position="29"/>
    </location>
</feature>
<dbReference type="EMBL" id="PDXD01000068">
    <property type="protein sequence ID" value="RYN64988.1"/>
    <property type="molecule type" value="Genomic_DNA"/>
</dbReference>
<evidence type="ECO:0000256" key="1">
    <source>
        <dbReference type="SAM" id="MobiDB-lite"/>
    </source>
</evidence>
<feature type="region of interest" description="Disordered" evidence="1">
    <location>
        <begin position="50"/>
        <end position="82"/>
    </location>
</feature>
<dbReference type="AlphaFoldDB" id="A0A4Q4MZJ0"/>
<evidence type="ECO:0000313" key="3">
    <source>
        <dbReference type="Proteomes" id="UP000291422"/>
    </source>
</evidence>
<proteinExistence type="predicted"/>
<feature type="compositionally biased region" description="Basic and acidic residues" evidence="1">
    <location>
        <begin position="18"/>
        <end position="29"/>
    </location>
</feature>
<sequence length="103" mass="11827">MLKRFNNHPQQQDEDAENGEHSDVADKARIGAKRLSRSLYPLLVNNEPLPAQNEELQHEPNVIRKRPTRRTTPATQDSDDWHGGAIFYSLKKLAHDRAQSCRT</sequence>
<accession>A0A4Q4MZJ0</accession>
<name>A0A4Q4MZJ0_ALTAL</name>
<evidence type="ECO:0000313" key="2">
    <source>
        <dbReference type="EMBL" id="RYN64988.1"/>
    </source>
</evidence>
<reference evidence="3" key="1">
    <citation type="journal article" date="2019" name="bioRxiv">
        <title>Genomics, evolutionary history and diagnostics of the Alternaria alternata species group including apple and Asian pear pathotypes.</title>
        <authorList>
            <person name="Armitage A.D."/>
            <person name="Cockerton H.M."/>
            <person name="Sreenivasaprasad S."/>
            <person name="Woodhall J.W."/>
            <person name="Lane C.R."/>
            <person name="Harrison R.J."/>
            <person name="Clarkson J.P."/>
        </authorList>
    </citation>
    <scope>NUCLEOTIDE SEQUENCE [LARGE SCALE GENOMIC DNA]</scope>
    <source>
        <strain evidence="3">FERA 1177</strain>
    </source>
</reference>
<protein>
    <submittedName>
        <fullName evidence="2">Uncharacterized protein</fullName>
    </submittedName>
</protein>
<gene>
    <name evidence="2" type="ORF">AA0117_g12274</name>
</gene>
<comment type="caution">
    <text evidence="2">The sequence shown here is derived from an EMBL/GenBank/DDBJ whole genome shotgun (WGS) entry which is preliminary data.</text>
</comment>
<dbReference type="Proteomes" id="UP000291422">
    <property type="component" value="Unassembled WGS sequence"/>
</dbReference>